<organism evidence="14">
    <name type="scientific">Physalis rugose mosaic virus</name>
    <dbReference type="NCBI Taxonomy" id="2607629"/>
    <lineage>
        <taxon>Viruses</taxon>
        <taxon>Riboviria</taxon>
        <taxon>Orthornavirae</taxon>
        <taxon>Pisuviricota</taxon>
        <taxon>Pisoniviricetes</taxon>
        <taxon>Sobelivirales</taxon>
        <taxon>Solemoviridae</taxon>
        <taxon>Sobemovirus</taxon>
        <taxon>Sobemovirus PHYRMV</taxon>
    </lineage>
</organism>
<feature type="region of interest" description="Disordered" evidence="12">
    <location>
        <begin position="415"/>
        <end position="434"/>
    </location>
</feature>
<dbReference type="PROSITE" id="PS51868">
    <property type="entry name" value="PEPTIDASE_S39"/>
    <property type="match status" value="1"/>
</dbReference>
<feature type="region of interest" description="Disordered" evidence="12">
    <location>
        <begin position="471"/>
        <end position="589"/>
    </location>
</feature>
<sequence>MSPIEITVMSLALLQVPWTFALAAVTQNQAWSWTCLAMCMIVLECVLRPLRYSVSYLRIKVSPEPSAEEMCVLTGLPQFDPLNGIFGVGVYKGKEVKVLVQPNWWPLLPSPAINRGDGKECAIGGSNFSQVAAGAEPRSLVTLYTKSDIQVGFGSRVSWNGEEYLLTAYHVWEGLKDGFKLSKNGLMVPGDGAKLHIGCRHKTLDFALVAMPPASWSKLGVGKSQLRSFKGSNAYVKVFGGKSSTTLVSSSGNATRLSTPVSIAHSASTAPGWSGSPLYQDGIVVGIHTGYIHYGVSNEAVDVAGFLETINAKETAYADVGMREIEVDEMLTRTGQFFEFELEGDLPLRGYMTGHEIAIARQARDFKGKHGVSWADMVEEDEELEYKECSTEFLDSTRPLNCQRAAPFSELPFENLRPLSGQSQKSSPQPACPSTEWVGRIVSLERGLSELQASMSSQLFLISQKLSNLGGPQEDLSQKETPSCCRPQNSKPLAHPETSKRQSTRCSSSIPRAEPSCASGEGPSSTPTSSNNKSRRRRNRRKSTRKPAQAPRGQDSGRQTKKSCPNTSTSSKKECSADYISWRDMTRRS</sequence>
<dbReference type="InterPro" id="IPR043504">
    <property type="entry name" value="Peptidase_S1_PA_chymotrypsin"/>
</dbReference>
<evidence type="ECO:0000256" key="11">
    <source>
        <dbReference type="ARBA" id="ARBA00029410"/>
    </source>
</evidence>
<protein>
    <submittedName>
        <fullName evidence="14">ORF2a</fullName>
    </submittedName>
</protein>
<feature type="domain" description="Peptidase S39" evidence="13">
    <location>
        <begin position="123"/>
        <end position="318"/>
    </location>
</feature>
<keyword evidence="6" id="KW-0378">Hydrolase</keyword>
<keyword evidence="7" id="KW-0720">Serine protease</keyword>
<proteinExistence type="predicted"/>
<evidence type="ECO:0000259" key="13">
    <source>
        <dbReference type="PROSITE" id="PS51868"/>
    </source>
</evidence>
<dbReference type="SUPFAM" id="SSF50494">
    <property type="entry name" value="Trypsin-like serine proteases"/>
    <property type="match status" value="1"/>
</dbReference>
<evidence type="ECO:0000256" key="6">
    <source>
        <dbReference type="ARBA" id="ARBA00022801"/>
    </source>
</evidence>
<dbReference type="InterPro" id="IPR009003">
    <property type="entry name" value="Peptidase_S1_PA"/>
</dbReference>
<reference evidence="14" key="1">
    <citation type="submission" date="2019-12" db="EMBL/GenBank/DDBJ databases">
        <title>Molecular characterization of Physalis rugose mosaic virus from Santa Catarina state.</title>
        <authorList>
            <person name="Savi A."/>
            <person name="Faria C.B."/>
            <person name="Fajardo T.V.M."/>
            <person name="Nhani A."/>
            <person name="Silva F.N."/>
        </authorList>
    </citation>
    <scope>NUCLEOTIDE SEQUENCE</scope>
    <source>
        <strain evidence="14">PhyRMV:BR:SC:01:2</strain>
    </source>
</reference>
<comment type="subcellular location">
    <subcellularLocation>
        <location evidence="1">Host membrane</location>
        <topology evidence="1">Multi-pass membrane protein</topology>
    </subcellularLocation>
</comment>
<dbReference type="GO" id="GO:0033644">
    <property type="term" value="C:host cell membrane"/>
    <property type="evidence" value="ECO:0007669"/>
    <property type="project" value="UniProtKB-SubCell"/>
</dbReference>
<dbReference type="GO" id="GO:0004252">
    <property type="term" value="F:serine-type endopeptidase activity"/>
    <property type="evidence" value="ECO:0007669"/>
    <property type="project" value="InterPro"/>
</dbReference>
<keyword evidence="8" id="KW-1043">Host membrane</keyword>
<keyword evidence="4" id="KW-0812">Transmembrane</keyword>
<evidence type="ECO:0000313" key="14">
    <source>
        <dbReference type="EMBL" id="QNR54649.1"/>
    </source>
</evidence>
<evidence type="ECO:0000256" key="12">
    <source>
        <dbReference type="SAM" id="MobiDB-lite"/>
    </source>
</evidence>
<evidence type="ECO:0000256" key="5">
    <source>
        <dbReference type="ARBA" id="ARBA00022758"/>
    </source>
</evidence>
<evidence type="ECO:0000256" key="1">
    <source>
        <dbReference type="ARBA" id="ARBA00004301"/>
    </source>
</evidence>
<evidence type="ECO:0000256" key="3">
    <source>
        <dbReference type="ARBA" id="ARBA00022670"/>
    </source>
</evidence>
<evidence type="ECO:0000256" key="2">
    <source>
        <dbReference type="ARBA" id="ARBA00022520"/>
    </source>
</evidence>
<feature type="compositionally biased region" description="Basic residues" evidence="12">
    <location>
        <begin position="533"/>
        <end position="545"/>
    </location>
</feature>
<keyword evidence="9" id="KW-1133">Transmembrane helix</keyword>
<keyword evidence="3" id="KW-0645">Protease</keyword>
<name>A0A7H0XHX6_9VIRU</name>
<keyword evidence="5" id="KW-0688">Ribosomal frameshifting</keyword>
<keyword evidence="2" id="KW-0191">Covalent protein-RNA linkage</keyword>
<evidence type="ECO:0000256" key="4">
    <source>
        <dbReference type="ARBA" id="ARBA00022692"/>
    </source>
</evidence>
<dbReference type="InterPro" id="IPR000382">
    <property type="entry name" value="Peptidase_S39B_luteovirus"/>
</dbReference>
<dbReference type="EMBL" id="MN782300">
    <property type="protein sequence ID" value="QNR54649.1"/>
    <property type="molecule type" value="Genomic_RNA"/>
</dbReference>
<comment type="function">
    <text evidence="11">Covalently attached to the 5' extremity of the genomic and subgenomic RNAs. It may serve as a primer for the replicase.</text>
</comment>
<keyword evidence="10" id="KW-0472">Membrane</keyword>
<dbReference type="GO" id="GO:0075523">
    <property type="term" value="P:viral translational frameshifting"/>
    <property type="evidence" value="ECO:0007669"/>
    <property type="project" value="UniProtKB-KW"/>
</dbReference>
<evidence type="ECO:0000256" key="8">
    <source>
        <dbReference type="ARBA" id="ARBA00022870"/>
    </source>
</evidence>
<feature type="compositionally biased region" description="Polar residues" evidence="12">
    <location>
        <begin position="420"/>
        <end position="429"/>
    </location>
</feature>
<evidence type="ECO:0000256" key="7">
    <source>
        <dbReference type="ARBA" id="ARBA00022825"/>
    </source>
</evidence>
<dbReference type="GO" id="GO:0006508">
    <property type="term" value="P:proteolysis"/>
    <property type="evidence" value="ECO:0007669"/>
    <property type="project" value="UniProtKB-KW"/>
</dbReference>
<dbReference type="GO" id="GO:0016020">
    <property type="term" value="C:membrane"/>
    <property type="evidence" value="ECO:0007669"/>
    <property type="project" value="InterPro"/>
</dbReference>
<dbReference type="Pfam" id="PF02122">
    <property type="entry name" value="Peptidase_S39"/>
    <property type="match status" value="1"/>
</dbReference>
<feature type="compositionally biased region" description="Low complexity" evidence="12">
    <location>
        <begin position="523"/>
        <end position="532"/>
    </location>
</feature>
<dbReference type="Gene3D" id="2.40.10.10">
    <property type="entry name" value="Trypsin-like serine proteases"/>
    <property type="match status" value="2"/>
</dbReference>
<evidence type="ECO:0000256" key="9">
    <source>
        <dbReference type="ARBA" id="ARBA00022989"/>
    </source>
</evidence>
<evidence type="ECO:0000256" key="10">
    <source>
        <dbReference type="ARBA" id="ARBA00023136"/>
    </source>
</evidence>
<accession>A0A7H0XHX6</accession>